<evidence type="ECO:0000313" key="3">
    <source>
        <dbReference type="EMBL" id="OGC80049.1"/>
    </source>
</evidence>
<dbReference type="AlphaFoldDB" id="A0A1F4XEF2"/>
<accession>A0A1F4XEF2</accession>
<sequence>MEDNKGGGLSWSQPGDANSAGSQKKQVPWEKTPIVSKKPAAAASTSNEALELPNRSRFVWMSVAGLVLLALILWAWSALSPGAATSGKNDTTNTTPDSTSVAAGGLTIPQTQNAGLTVSVTAAAVVSPTWVVVYESRDGTPGNALGAALFFPGNASGSVNLLRGTISGQSYFVGQRLDNGDRIFSLESDKEVLDQNGQPILAQFQTQ</sequence>
<keyword evidence="2" id="KW-1133">Transmembrane helix</keyword>
<feature type="compositionally biased region" description="Polar residues" evidence="1">
    <location>
        <begin position="10"/>
        <end position="25"/>
    </location>
</feature>
<name>A0A1F4XEF2_9BACT</name>
<feature type="compositionally biased region" description="Low complexity" evidence="1">
    <location>
        <begin position="89"/>
        <end position="100"/>
    </location>
</feature>
<feature type="region of interest" description="Disordered" evidence="1">
    <location>
        <begin position="84"/>
        <end position="104"/>
    </location>
</feature>
<dbReference type="EMBL" id="MEWX01000030">
    <property type="protein sequence ID" value="OGC80049.1"/>
    <property type="molecule type" value="Genomic_DNA"/>
</dbReference>
<proteinExistence type="predicted"/>
<gene>
    <name evidence="3" type="ORF">A2943_01555</name>
</gene>
<keyword evidence="2" id="KW-0472">Membrane</keyword>
<evidence type="ECO:0000256" key="2">
    <source>
        <dbReference type="SAM" id="Phobius"/>
    </source>
</evidence>
<evidence type="ECO:0000313" key="4">
    <source>
        <dbReference type="Proteomes" id="UP000176185"/>
    </source>
</evidence>
<dbReference type="STRING" id="1797243.A2943_01555"/>
<comment type="caution">
    <text evidence="3">The sequence shown here is derived from an EMBL/GenBank/DDBJ whole genome shotgun (WGS) entry which is preliminary data.</text>
</comment>
<feature type="transmembrane region" description="Helical" evidence="2">
    <location>
        <begin position="58"/>
        <end position="79"/>
    </location>
</feature>
<evidence type="ECO:0000256" key="1">
    <source>
        <dbReference type="SAM" id="MobiDB-lite"/>
    </source>
</evidence>
<organism evidence="3 4">
    <name type="scientific">Candidatus Adlerbacteria bacterium RIFCSPLOWO2_01_FULL_51_16</name>
    <dbReference type="NCBI Taxonomy" id="1797243"/>
    <lineage>
        <taxon>Bacteria</taxon>
        <taxon>Candidatus Adleribacteriota</taxon>
    </lineage>
</organism>
<feature type="region of interest" description="Disordered" evidence="1">
    <location>
        <begin position="1"/>
        <end position="48"/>
    </location>
</feature>
<dbReference type="Proteomes" id="UP000176185">
    <property type="component" value="Unassembled WGS sequence"/>
</dbReference>
<reference evidence="3 4" key="1">
    <citation type="journal article" date="2016" name="Nat. Commun.">
        <title>Thousands of microbial genomes shed light on interconnected biogeochemical processes in an aquifer system.</title>
        <authorList>
            <person name="Anantharaman K."/>
            <person name="Brown C.T."/>
            <person name="Hug L.A."/>
            <person name="Sharon I."/>
            <person name="Castelle C.J."/>
            <person name="Probst A.J."/>
            <person name="Thomas B.C."/>
            <person name="Singh A."/>
            <person name="Wilkins M.J."/>
            <person name="Karaoz U."/>
            <person name="Brodie E.L."/>
            <person name="Williams K.H."/>
            <person name="Hubbard S.S."/>
            <person name="Banfield J.F."/>
        </authorList>
    </citation>
    <scope>NUCLEOTIDE SEQUENCE [LARGE SCALE GENOMIC DNA]</scope>
</reference>
<keyword evidence="2" id="KW-0812">Transmembrane</keyword>
<protein>
    <submittedName>
        <fullName evidence="3">Uncharacterized protein</fullName>
    </submittedName>
</protein>